<dbReference type="EMBL" id="JAWRVI010000229">
    <property type="protein sequence ID" value="KAK4071293.1"/>
    <property type="molecule type" value="Genomic_DNA"/>
</dbReference>
<sequence>MFDAVPAKHTTTEPVAGNDGRFRKEAVERALGSASSGGQPVVASRFRVLYDSGASVDHQALKASLDSCLASRRKWASDGMASGGSGCKKPALARPSASSLPGMSQLLVPVYCEAESHGAVWKLRPAGVDDERGCGSGSKPFEEVTSEFGFVRSLKRAGFYVGVVARQERRAMALREELVGALARRETSGVPRSGSAERRGRYAKGLRDYLDAEIKAVKDAVAAGKDLSEIYKGGDRIIGTAKLIRLTSGRHKANFPGYVGLLNLNWDHFGDAARSAYAAGHAAAIRYAADGQQTVSRLTEAYFMNAFADHFIQDCFSAGHMRTPRRAMHGSIVQGRDLLSNYMHDEECAIGLQVSNGSSSWRAFGDKRLLDKANSANLLHRQLAIQTSADEIYEAWKSRKTIPESDFGAMKTAPVPAPDNEQELVRLFKLGNSGKWDDLERRDSVNDRKKATFTTNWSVAGTIAAMARGFDFPQRPKAATRLAWPASSACVRAGRNPGFKVGPLQLACPGAAAGPVGVIPSLPVRVAALTSARAVDSRCTKIGFSSWAPYEHIRAGVACYAVARVRCEARTHHKYELQFPIHDRPAPCLANLLHRPPQWIHSSISQGSPSSSVKTCGYAWVADEVAGHLLAWRWNQEMWAKPSGYVPMPVAYRLSSATGECWANRHARGGRMWEAPSRESETYGRLARDDYPDEAQSRCSSSLLASSPFGGILTKFAYAHQGPTSTTVKHVTVNPSRILVPHMGTGTERRRRDSRIDSSISEARTKSTNTTLADRSPPFASRNVRQSSASISTAPSHTMKRLVPMPPYRCPQGMHTLSQSRECEPLSSAGARRSKRLAAGRLARFSQRLTLLPPDILLLILDWVAIDLTSQWDFLPLNGVDRSRAIALANGSRRSLSRLARTCRCLYLPTMRRLLRSIYIYDGDSAARLLHFLFNRVEMRQHLHEVHVMDWLTINFESSCRRALADIGWNFESLSPIELAVMGSTRPEIPTAKTYQTRSTGLHGGRDKQAVGQALGPSLVVTILLFTTALRTLRLTLPDLLNDKSLLQVESQLALAQTTYGLRPLQGVSAMGFTEFPGTSEFFEVFGRDARPNPRWISLFTCQSESLRRLELGGGILLDANETRTLSENEFPLRRLQHLRVSNVSLQDIRWLALCKGSPCLTEIHLCANDTALFKENWLADGLYATRGTLKKLYIERARSSSIPDGGSAKALSCLPHLAQLRHLTIPASALFGVPQNMGNASRSLSQLLPRSLSSFCIKEQWFAGWDLKHISEYMGWKTYGASIAAVIRDICHGIPLSNLQHFTFHEQWRCWRVGTLAEGVLPAIDSKTRFTALDVFGKVVAPCLRVEELTFDVEDEWVRAETIIRYGDEIAEEQSCHCRHFNFIGHADVHCLETFMTCLDDSMDQEEYGNIMISGLSVIGIRDDSGRRGVAEYTATYSAVFKMASTLVVYHAYWEHEDVMALGHLMDDDAREAVASIFGIVRRNVRQFTTTTPNTRWAMCSPLDWIYERKRESRYSKLKTRCLRVLEAVTVFCVGCIGGFVEVVMDTGNRKSEVPEIVALGGVTRRPWQTAAMRGRVGTEPIRRERIGEVGDSLEDSPQRIGFAPQRFGRRSSIGGGGAVWLPVGGGAPSGQKSTGVGVRPWGSRVLAGRFAAGVRFVDVGPGAGTRGTAREQARRGRKTEAQSEGGKAATFNGALRRPGGVAVVPYADRQQRELEASGGWPGLVTRDGQEDCGGPQGIRTPPMVRGAF</sequence>
<evidence type="ECO:0000313" key="2">
    <source>
        <dbReference type="EMBL" id="KAK4071293.1"/>
    </source>
</evidence>
<name>A0ABR0BE01_PURLI</name>
<dbReference type="Gene3D" id="3.80.10.10">
    <property type="entry name" value="Ribonuclease Inhibitor"/>
    <property type="match status" value="1"/>
</dbReference>
<proteinExistence type="predicted"/>
<reference evidence="2 3" key="1">
    <citation type="journal article" date="2024" name="Microbiol. Resour. Announc.">
        <title>Genome annotations for the ascomycete fungi Trichoderma harzianum, Trichoderma aggressivum, and Purpureocillium lilacinum.</title>
        <authorList>
            <person name="Beijen E.P.W."/>
            <person name="Ohm R.A."/>
        </authorList>
    </citation>
    <scope>NUCLEOTIDE SEQUENCE [LARGE SCALE GENOMIC DNA]</scope>
    <source>
        <strain evidence="2 3">CBS 150709</strain>
    </source>
</reference>
<dbReference type="CDD" id="cd22893">
    <property type="entry name" value="PlcA-like"/>
    <property type="match status" value="1"/>
</dbReference>
<dbReference type="InterPro" id="IPR049756">
    <property type="entry name" value="PlcA-like_dom"/>
</dbReference>
<gene>
    <name evidence="2" type="ORF">Purlil1_13481</name>
</gene>
<comment type="caution">
    <text evidence="2">The sequence shown here is derived from an EMBL/GenBank/DDBJ whole genome shotgun (WGS) entry which is preliminary data.</text>
</comment>
<evidence type="ECO:0000256" key="1">
    <source>
        <dbReference type="SAM" id="MobiDB-lite"/>
    </source>
</evidence>
<feature type="region of interest" description="Disordered" evidence="1">
    <location>
        <begin position="1663"/>
        <end position="1688"/>
    </location>
</feature>
<feature type="compositionally biased region" description="Polar residues" evidence="1">
    <location>
        <begin position="783"/>
        <end position="796"/>
    </location>
</feature>
<feature type="compositionally biased region" description="Basic and acidic residues" evidence="1">
    <location>
        <begin position="747"/>
        <end position="756"/>
    </location>
</feature>
<dbReference type="SUPFAM" id="SSF52047">
    <property type="entry name" value="RNI-like"/>
    <property type="match status" value="1"/>
</dbReference>
<accession>A0ABR0BE01</accession>
<keyword evidence="3" id="KW-1185">Reference proteome</keyword>
<evidence type="ECO:0000313" key="3">
    <source>
        <dbReference type="Proteomes" id="UP001287286"/>
    </source>
</evidence>
<feature type="region of interest" description="Disordered" evidence="1">
    <location>
        <begin position="1"/>
        <end position="21"/>
    </location>
</feature>
<dbReference type="InterPro" id="IPR032675">
    <property type="entry name" value="LRR_dom_sf"/>
</dbReference>
<evidence type="ECO:0008006" key="4">
    <source>
        <dbReference type="Google" id="ProtNLM"/>
    </source>
</evidence>
<organism evidence="2 3">
    <name type="scientific">Purpureocillium lilacinum</name>
    <name type="common">Paecilomyces lilacinus</name>
    <dbReference type="NCBI Taxonomy" id="33203"/>
    <lineage>
        <taxon>Eukaryota</taxon>
        <taxon>Fungi</taxon>
        <taxon>Dikarya</taxon>
        <taxon>Ascomycota</taxon>
        <taxon>Pezizomycotina</taxon>
        <taxon>Sordariomycetes</taxon>
        <taxon>Hypocreomycetidae</taxon>
        <taxon>Hypocreales</taxon>
        <taxon>Ophiocordycipitaceae</taxon>
        <taxon>Purpureocillium</taxon>
    </lineage>
</organism>
<feature type="region of interest" description="Disordered" evidence="1">
    <location>
        <begin position="1720"/>
        <end position="1750"/>
    </location>
</feature>
<feature type="compositionally biased region" description="Basic and acidic residues" evidence="1">
    <location>
        <begin position="1670"/>
        <end position="1683"/>
    </location>
</feature>
<dbReference type="Proteomes" id="UP001287286">
    <property type="component" value="Unassembled WGS sequence"/>
</dbReference>
<feature type="region of interest" description="Disordered" evidence="1">
    <location>
        <begin position="744"/>
        <end position="815"/>
    </location>
</feature>
<protein>
    <recommendedName>
        <fullName evidence="4">Phospholipase C</fullName>
    </recommendedName>
</protein>